<dbReference type="PROSITE" id="PS00010">
    <property type="entry name" value="ASX_HYDROXYL"/>
    <property type="match status" value="1"/>
</dbReference>
<dbReference type="InterPro" id="IPR000152">
    <property type="entry name" value="EGF-type_Asp/Asn_hydroxyl_site"/>
</dbReference>
<dbReference type="PROSITE" id="PS00022">
    <property type="entry name" value="EGF_1"/>
    <property type="match status" value="2"/>
</dbReference>
<keyword evidence="1 6" id="KW-0245">EGF-like domain</keyword>
<evidence type="ECO:0000256" key="5">
    <source>
        <dbReference type="ARBA" id="ARBA00023180"/>
    </source>
</evidence>
<feature type="domain" description="EGF-like" evidence="7">
    <location>
        <begin position="1"/>
        <end position="21"/>
    </location>
</feature>
<dbReference type="InterPro" id="IPR001881">
    <property type="entry name" value="EGF-like_Ca-bd_dom"/>
</dbReference>
<comment type="caution">
    <text evidence="6">Lacks conserved residue(s) required for the propagation of feature annotation.</text>
</comment>
<dbReference type="Pfam" id="PF00008">
    <property type="entry name" value="EGF"/>
    <property type="match status" value="1"/>
</dbReference>
<dbReference type="PROSITE" id="PS01187">
    <property type="entry name" value="EGF_CA"/>
    <property type="match status" value="1"/>
</dbReference>
<dbReference type="Pfam" id="PF12661">
    <property type="entry name" value="hEGF"/>
    <property type="match status" value="1"/>
</dbReference>
<dbReference type="SMART" id="SM00179">
    <property type="entry name" value="EGF_CA"/>
    <property type="match status" value="1"/>
</dbReference>
<dbReference type="PROSITE" id="PS50026">
    <property type="entry name" value="EGF_3"/>
    <property type="match status" value="2"/>
</dbReference>
<dbReference type="Gene3D" id="2.10.25.10">
    <property type="entry name" value="Laminin"/>
    <property type="match status" value="2"/>
</dbReference>
<proteinExistence type="predicted"/>
<evidence type="ECO:0000313" key="8">
    <source>
        <dbReference type="EMBL" id="KAH3818329.1"/>
    </source>
</evidence>
<evidence type="ECO:0000256" key="2">
    <source>
        <dbReference type="ARBA" id="ARBA00022729"/>
    </source>
</evidence>
<evidence type="ECO:0000256" key="3">
    <source>
        <dbReference type="ARBA" id="ARBA00022737"/>
    </source>
</evidence>
<evidence type="ECO:0000259" key="7">
    <source>
        <dbReference type="PROSITE" id="PS50026"/>
    </source>
</evidence>
<dbReference type="InterPro" id="IPR013032">
    <property type="entry name" value="EGF-like_CS"/>
</dbReference>
<dbReference type="InterPro" id="IPR051022">
    <property type="entry name" value="Notch_Cell-Fate_Det"/>
</dbReference>
<evidence type="ECO:0000256" key="4">
    <source>
        <dbReference type="ARBA" id="ARBA00023157"/>
    </source>
</evidence>
<dbReference type="CDD" id="cd00054">
    <property type="entry name" value="EGF_CA"/>
    <property type="match status" value="1"/>
</dbReference>
<evidence type="ECO:0000256" key="6">
    <source>
        <dbReference type="PROSITE-ProRule" id="PRU00076"/>
    </source>
</evidence>
<dbReference type="InterPro" id="IPR000742">
    <property type="entry name" value="EGF"/>
</dbReference>
<dbReference type="GO" id="GO:0005509">
    <property type="term" value="F:calcium ion binding"/>
    <property type="evidence" value="ECO:0007669"/>
    <property type="project" value="InterPro"/>
</dbReference>
<dbReference type="Proteomes" id="UP000828390">
    <property type="component" value="Unassembled WGS sequence"/>
</dbReference>
<sequence>MDGINAYTCICPAGFSGRKCETNIDECASSPCLHCGTCSDGVNGYICTCLAGFSGKECETNHDECSSSPCLTVVHVQMVSTLTLV</sequence>
<protein>
    <recommendedName>
        <fullName evidence="7">EGF-like domain-containing protein</fullName>
    </recommendedName>
</protein>
<accession>A0A9D4JPT3</accession>
<dbReference type="SUPFAM" id="SSF57196">
    <property type="entry name" value="EGF/Laminin"/>
    <property type="match status" value="2"/>
</dbReference>
<reference evidence="8" key="1">
    <citation type="journal article" date="2019" name="bioRxiv">
        <title>The Genome of the Zebra Mussel, Dreissena polymorpha: A Resource for Invasive Species Research.</title>
        <authorList>
            <person name="McCartney M.A."/>
            <person name="Auch B."/>
            <person name="Kono T."/>
            <person name="Mallez S."/>
            <person name="Zhang Y."/>
            <person name="Obille A."/>
            <person name="Becker A."/>
            <person name="Abrahante J.E."/>
            <person name="Garbe J."/>
            <person name="Badalamenti J.P."/>
            <person name="Herman A."/>
            <person name="Mangelson H."/>
            <person name="Liachko I."/>
            <person name="Sullivan S."/>
            <person name="Sone E.D."/>
            <person name="Koren S."/>
            <person name="Silverstein K.A.T."/>
            <person name="Beckman K.B."/>
            <person name="Gohl D.M."/>
        </authorList>
    </citation>
    <scope>NUCLEOTIDE SEQUENCE</scope>
    <source>
        <strain evidence="8">Duluth1</strain>
        <tissue evidence="8">Whole animal</tissue>
    </source>
</reference>
<feature type="domain" description="EGF-like" evidence="7">
    <location>
        <begin position="23"/>
        <end position="59"/>
    </location>
</feature>
<dbReference type="SMART" id="SM00181">
    <property type="entry name" value="EGF"/>
    <property type="match status" value="1"/>
</dbReference>
<keyword evidence="4 6" id="KW-1015">Disulfide bond</keyword>
<keyword evidence="9" id="KW-1185">Reference proteome</keyword>
<comment type="caution">
    <text evidence="8">The sequence shown here is derived from an EMBL/GenBank/DDBJ whole genome shotgun (WGS) entry which is preliminary data.</text>
</comment>
<evidence type="ECO:0000313" key="9">
    <source>
        <dbReference type="Proteomes" id="UP000828390"/>
    </source>
</evidence>
<feature type="disulfide bond" evidence="6">
    <location>
        <begin position="11"/>
        <end position="20"/>
    </location>
</feature>
<reference evidence="8" key="2">
    <citation type="submission" date="2020-11" db="EMBL/GenBank/DDBJ databases">
        <authorList>
            <person name="McCartney M.A."/>
            <person name="Auch B."/>
            <person name="Kono T."/>
            <person name="Mallez S."/>
            <person name="Becker A."/>
            <person name="Gohl D.M."/>
            <person name="Silverstein K.A.T."/>
            <person name="Koren S."/>
            <person name="Bechman K.B."/>
            <person name="Herman A."/>
            <person name="Abrahante J.E."/>
            <person name="Garbe J."/>
        </authorList>
    </citation>
    <scope>NUCLEOTIDE SEQUENCE</scope>
    <source>
        <strain evidence="8">Duluth1</strain>
        <tissue evidence="8">Whole animal</tissue>
    </source>
</reference>
<keyword evidence="3" id="KW-0677">Repeat</keyword>
<dbReference type="FunFam" id="2.10.25.10:FF:000472">
    <property type="entry name" value="Uncharacterized protein, isoform A"/>
    <property type="match status" value="1"/>
</dbReference>
<feature type="disulfide bond" evidence="6">
    <location>
        <begin position="49"/>
        <end position="58"/>
    </location>
</feature>
<dbReference type="AlphaFoldDB" id="A0A9D4JPT3"/>
<dbReference type="PROSITE" id="PS01186">
    <property type="entry name" value="EGF_2"/>
    <property type="match status" value="2"/>
</dbReference>
<dbReference type="PANTHER" id="PTHR24049">
    <property type="entry name" value="CRUMBS FAMILY MEMBER"/>
    <property type="match status" value="1"/>
</dbReference>
<organism evidence="8 9">
    <name type="scientific">Dreissena polymorpha</name>
    <name type="common">Zebra mussel</name>
    <name type="synonym">Mytilus polymorpha</name>
    <dbReference type="NCBI Taxonomy" id="45954"/>
    <lineage>
        <taxon>Eukaryota</taxon>
        <taxon>Metazoa</taxon>
        <taxon>Spiralia</taxon>
        <taxon>Lophotrochozoa</taxon>
        <taxon>Mollusca</taxon>
        <taxon>Bivalvia</taxon>
        <taxon>Autobranchia</taxon>
        <taxon>Heteroconchia</taxon>
        <taxon>Euheterodonta</taxon>
        <taxon>Imparidentia</taxon>
        <taxon>Neoheterodontei</taxon>
        <taxon>Myida</taxon>
        <taxon>Dreissenoidea</taxon>
        <taxon>Dreissenidae</taxon>
        <taxon>Dreissena</taxon>
    </lineage>
</organism>
<dbReference type="EMBL" id="JAIWYP010000005">
    <property type="protein sequence ID" value="KAH3818329.1"/>
    <property type="molecule type" value="Genomic_DNA"/>
</dbReference>
<dbReference type="InterPro" id="IPR018097">
    <property type="entry name" value="EGF_Ca-bd_CS"/>
</dbReference>
<dbReference type="PRINTS" id="PR00010">
    <property type="entry name" value="EGFBLOOD"/>
</dbReference>
<evidence type="ECO:0000256" key="1">
    <source>
        <dbReference type="ARBA" id="ARBA00022536"/>
    </source>
</evidence>
<name>A0A9D4JPT3_DREPO</name>
<keyword evidence="5" id="KW-0325">Glycoprotein</keyword>
<keyword evidence="2" id="KW-0732">Signal</keyword>
<gene>
    <name evidence="8" type="ORF">DPMN_119933</name>
</gene>